<keyword evidence="3 7" id="KW-0812">Transmembrane</keyword>
<feature type="transmembrane region" description="Helical" evidence="7">
    <location>
        <begin position="20"/>
        <end position="41"/>
    </location>
</feature>
<sequence>MGYRRSHPGLGPASYTSGMIRALPVIITVMLMIYCIVEVAQADADEVRHAPKWLWAVAVIALPLVGSLLWLFLGRPTDDSRREAQDVRFPAAPDDDEDFLRGLR</sequence>
<dbReference type="Pfam" id="PF13396">
    <property type="entry name" value="PLDc_N"/>
    <property type="match status" value="1"/>
</dbReference>
<keyword evidence="5 7" id="KW-0472">Membrane</keyword>
<evidence type="ECO:0000256" key="6">
    <source>
        <dbReference type="SAM" id="MobiDB-lite"/>
    </source>
</evidence>
<comment type="subcellular location">
    <subcellularLocation>
        <location evidence="1">Cell membrane</location>
        <topology evidence="1">Multi-pass membrane protein</topology>
    </subcellularLocation>
</comment>
<reference evidence="9 10" key="1">
    <citation type="submission" date="2019-06" db="EMBL/GenBank/DDBJ databases">
        <title>Sequencing the genomes of 1000 actinobacteria strains.</title>
        <authorList>
            <person name="Klenk H.-P."/>
        </authorList>
    </citation>
    <scope>NUCLEOTIDE SEQUENCE [LARGE SCALE GENOMIC DNA]</scope>
    <source>
        <strain evidence="9 10">DSM 8251</strain>
    </source>
</reference>
<evidence type="ECO:0000256" key="3">
    <source>
        <dbReference type="ARBA" id="ARBA00022692"/>
    </source>
</evidence>
<keyword evidence="2" id="KW-1003">Cell membrane</keyword>
<evidence type="ECO:0000256" key="1">
    <source>
        <dbReference type="ARBA" id="ARBA00004651"/>
    </source>
</evidence>
<dbReference type="EMBL" id="VFOR01000002">
    <property type="protein sequence ID" value="TQL58263.1"/>
    <property type="molecule type" value="Genomic_DNA"/>
</dbReference>
<protein>
    <submittedName>
        <fullName evidence="9">Phospholipase D-like protein</fullName>
    </submittedName>
</protein>
<keyword evidence="10" id="KW-1185">Reference proteome</keyword>
<dbReference type="AlphaFoldDB" id="A0A542ZD28"/>
<organism evidence="9 10">
    <name type="scientific">Propioniferax innocua</name>
    <dbReference type="NCBI Taxonomy" id="1753"/>
    <lineage>
        <taxon>Bacteria</taxon>
        <taxon>Bacillati</taxon>
        <taxon>Actinomycetota</taxon>
        <taxon>Actinomycetes</taxon>
        <taxon>Propionibacteriales</taxon>
        <taxon>Propionibacteriaceae</taxon>
        <taxon>Propioniferax</taxon>
    </lineage>
</organism>
<feature type="transmembrane region" description="Helical" evidence="7">
    <location>
        <begin position="53"/>
        <end position="73"/>
    </location>
</feature>
<dbReference type="InterPro" id="IPR027379">
    <property type="entry name" value="CLS_N"/>
</dbReference>
<evidence type="ECO:0000256" key="7">
    <source>
        <dbReference type="SAM" id="Phobius"/>
    </source>
</evidence>
<name>A0A542ZD28_9ACTN</name>
<gene>
    <name evidence="9" type="ORF">FB460_2120</name>
</gene>
<evidence type="ECO:0000313" key="10">
    <source>
        <dbReference type="Proteomes" id="UP000316196"/>
    </source>
</evidence>
<evidence type="ECO:0000256" key="5">
    <source>
        <dbReference type="ARBA" id="ARBA00023136"/>
    </source>
</evidence>
<feature type="region of interest" description="Disordered" evidence="6">
    <location>
        <begin position="79"/>
        <end position="104"/>
    </location>
</feature>
<proteinExistence type="predicted"/>
<evidence type="ECO:0000259" key="8">
    <source>
        <dbReference type="Pfam" id="PF13396"/>
    </source>
</evidence>
<evidence type="ECO:0000256" key="4">
    <source>
        <dbReference type="ARBA" id="ARBA00022989"/>
    </source>
</evidence>
<dbReference type="GO" id="GO:0005886">
    <property type="term" value="C:plasma membrane"/>
    <property type="evidence" value="ECO:0007669"/>
    <property type="project" value="UniProtKB-SubCell"/>
</dbReference>
<feature type="domain" description="Cardiolipin synthase N-terminal" evidence="8">
    <location>
        <begin position="31"/>
        <end position="75"/>
    </location>
</feature>
<keyword evidence="4 7" id="KW-1133">Transmembrane helix</keyword>
<evidence type="ECO:0000313" key="9">
    <source>
        <dbReference type="EMBL" id="TQL58263.1"/>
    </source>
</evidence>
<evidence type="ECO:0000256" key="2">
    <source>
        <dbReference type="ARBA" id="ARBA00022475"/>
    </source>
</evidence>
<comment type="caution">
    <text evidence="9">The sequence shown here is derived from an EMBL/GenBank/DDBJ whole genome shotgun (WGS) entry which is preliminary data.</text>
</comment>
<dbReference type="Proteomes" id="UP000316196">
    <property type="component" value="Unassembled WGS sequence"/>
</dbReference>
<accession>A0A542ZD28</accession>